<feature type="domain" description="DUF6598" evidence="1">
    <location>
        <begin position="136"/>
        <end position="367"/>
    </location>
</feature>
<dbReference type="Proteomes" id="UP000015106">
    <property type="component" value="Unassembled WGS sequence"/>
</dbReference>
<accession>A0A8R7R9P7</accession>
<dbReference type="AlphaFoldDB" id="A0A8R7R9P7"/>
<sequence>MQRLSSPSRPLLSSVASRWWWPPALARRLDPPLRRVSSEATWGQDVNLHDSDEDPSSATKARTTEIVIKEDEEEASDYEYNLGHVLEKSGHRDGSMYRAIGWGWKRDYSLGDRSETRLGAMVFSDPAKRMTRPCSMLQIFSLEFAKIPGNDGLVELYGYVAARDDVDKMLNYVINISRNSHIGAVLEGSLINMGGGPKRGIDLVDEAIIEYDMRIKRGRQERHDLQLIDGATILGPHGTWDRPFTYDISNDCGGTVNITLARLSWAVEATVEVLISEVQDGFNMSLRCFTSGFDSEIRLFNGAITDSRGLKRSVVAVMKRSYIRLKFKVVAPSCCSKSQYRCTYKAKTHGHNAREIKTDFALISVKVTWSTLP</sequence>
<name>A0A8R7R9P7_TRIUA</name>
<protein>
    <recommendedName>
        <fullName evidence="1">DUF6598 domain-containing protein</fullName>
    </recommendedName>
</protein>
<evidence type="ECO:0000313" key="2">
    <source>
        <dbReference type="EnsemblPlants" id="TuG1812S0000139800.01.T01"/>
    </source>
</evidence>
<dbReference type="EnsemblPlants" id="TuG1812S0000139800.01.T01">
    <property type="protein sequence ID" value="TuG1812S0000139800.01.T01"/>
    <property type="gene ID" value="TuG1812S0000139800.01"/>
</dbReference>
<evidence type="ECO:0000259" key="1">
    <source>
        <dbReference type="Pfam" id="PF20241"/>
    </source>
</evidence>
<reference evidence="2" key="2">
    <citation type="submission" date="2022-06" db="UniProtKB">
        <authorList>
            <consortium name="EnsemblPlants"/>
        </authorList>
    </citation>
    <scope>IDENTIFICATION</scope>
</reference>
<evidence type="ECO:0000313" key="3">
    <source>
        <dbReference type="Proteomes" id="UP000015106"/>
    </source>
</evidence>
<proteinExistence type="predicted"/>
<dbReference type="Gramene" id="TuG1812S0000139800.01.T01">
    <property type="protein sequence ID" value="TuG1812S0000139800.01.T01"/>
    <property type="gene ID" value="TuG1812S0000139800.01"/>
</dbReference>
<organism evidence="2 3">
    <name type="scientific">Triticum urartu</name>
    <name type="common">Red wild einkorn</name>
    <name type="synonym">Crithodium urartu</name>
    <dbReference type="NCBI Taxonomy" id="4572"/>
    <lineage>
        <taxon>Eukaryota</taxon>
        <taxon>Viridiplantae</taxon>
        <taxon>Streptophyta</taxon>
        <taxon>Embryophyta</taxon>
        <taxon>Tracheophyta</taxon>
        <taxon>Spermatophyta</taxon>
        <taxon>Magnoliopsida</taxon>
        <taxon>Liliopsida</taxon>
        <taxon>Poales</taxon>
        <taxon>Poaceae</taxon>
        <taxon>BOP clade</taxon>
        <taxon>Pooideae</taxon>
        <taxon>Triticodae</taxon>
        <taxon>Triticeae</taxon>
        <taxon>Triticinae</taxon>
        <taxon>Triticum</taxon>
    </lineage>
</organism>
<dbReference type="PANTHER" id="PTHR33065:SF95">
    <property type="entry name" value="OS07G0646300 PROTEIN"/>
    <property type="match status" value="1"/>
</dbReference>
<dbReference type="PANTHER" id="PTHR33065">
    <property type="entry name" value="OS07G0486400 PROTEIN"/>
    <property type="match status" value="1"/>
</dbReference>
<dbReference type="Pfam" id="PF20241">
    <property type="entry name" value="DUF6598"/>
    <property type="match status" value="1"/>
</dbReference>
<dbReference type="InterPro" id="IPR046533">
    <property type="entry name" value="DUF6598"/>
</dbReference>
<reference evidence="3" key="1">
    <citation type="journal article" date="2013" name="Nature">
        <title>Draft genome of the wheat A-genome progenitor Triticum urartu.</title>
        <authorList>
            <person name="Ling H.Q."/>
            <person name="Zhao S."/>
            <person name="Liu D."/>
            <person name="Wang J."/>
            <person name="Sun H."/>
            <person name="Zhang C."/>
            <person name="Fan H."/>
            <person name="Li D."/>
            <person name="Dong L."/>
            <person name="Tao Y."/>
            <person name="Gao C."/>
            <person name="Wu H."/>
            <person name="Li Y."/>
            <person name="Cui Y."/>
            <person name="Guo X."/>
            <person name="Zheng S."/>
            <person name="Wang B."/>
            <person name="Yu K."/>
            <person name="Liang Q."/>
            <person name="Yang W."/>
            <person name="Lou X."/>
            <person name="Chen J."/>
            <person name="Feng M."/>
            <person name="Jian J."/>
            <person name="Zhang X."/>
            <person name="Luo G."/>
            <person name="Jiang Y."/>
            <person name="Liu J."/>
            <person name="Wang Z."/>
            <person name="Sha Y."/>
            <person name="Zhang B."/>
            <person name="Wu H."/>
            <person name="Tang D."/>
            <person name="Shen Q."/>
            <person name="Xue P."/>
            <person name="Zou S."/>
            <person name="Wang X."/>
            <person name="Liu X."/>
            <person name="Wang F."/>
            <person name="Yang Y."/>
            <person name="An X."/>
            <person name="Dong Z."/>
            <person name="Zhang K."/>
            <person name="Zhang X."/>
            <person name="Luo M.C."/>
            <person name="Dvorak J."/>
            <person name="Tong Y."/>
            <person name="Wang J."/>
            <person name="Yang H."/>
            <person name="Li Z."/>
            <person name="Wang D."/>
            <person name="Zhang A."/>
            <person name="Wang J."/>
        </authorList>
    </citation>
    <scope>NUCLEOTIDE SEQUENCE</scope>
    <source>
        <strain evidence="3">cv. G1812</strain>
    </source>
</reference>
<keyword evidence="3" id="KW-1185">Reference proteome</keyword>